<dbReference type="GO" id="GO:0016020">
    <property type="term" value="C:membrane"/>
    <property type="evidence" value="ECO:0007669"/>
    <property type="project" value="UniProtKB-SubCell"/>
</dbReference>
<keyword evidence="5 8" id="KW-1133">Transmembrane helix</keyword>
<feature type="transmembrane region" description="Helical" evidence="8">
    <location>
        <begin position="196"/>
        <end position="217"/>
    </location>
</feature>
<dbReference type="InterPro" id="IPR017825">
    <property type="entry name" value="Lycopene_cyclase_dom"/>
</dbReference>
<feature type="transmembrane region" description="Helical" evidence="8">
    <location>
        <begin position="6"/>
        <end position="24"/>
    </location>
</feature>
<dbReference type="AlphaFoldDB" id="A0A3B0WRZ7"/>
<accession>A0A3B0WRZ7</accession>
<reference evidence="10" key="1">
    <citation type="submission" date="2018-06" db="EMBL/GenBank/DDBJ databases">
        <authorList>
            <person name="Zhirakovskaya E."/>
        </authorList>
    </citation>
    <scope>NUCLEOTIDE SEQUENCE</scope>
</reference>
<comment type="pathway">
    <text evidence="2">Carotenoid biosynthesis.</text>
</comment>
<dbReference type="GO" id="GO:0016117">
    <property type="term" value="P:carotenoid biosynthetic process"/>
    <property type="evidence" value="ECO:0007669"/>
    <property type="project" value="UniProtKB-KW"/>
</dbReference>
<evidence type="ECO:0000256" key="1">
    <source>
        <dbReference type="ARBA" id="ARBA00004141"/>
    </source>
</evidence>
<comment type="subcellular location">
    <subcellularLocation>
        <location evidence="1">Membrane</location>
        <topology evidence="1">Multi-pass membrane protein</topology>
    </subcellularLocation>
</comment>
<gene>
    <name evidence="10" type="ORF">MNBD_GAMMA07-2756</name>
</gene>
<feature type="transmembrane region" description="Helical" evidence="8">
    <location>
        <begin position="70"/>
        <end position="89"/>
    </location>
</feature>
<feature type="transmembrane region" description="Helical" evidence="8">
    <location>
        <begin position="162"/>
        <end position="184"/>
    </location>
</feature>
<evidence type="ECO:0000256" key="5">
    <source>
        <dbReference type="ARBA" id="ARBA00022989"/>
    </source>
</evidence>
<organism evidence="10">
    <name type="scientific">hydrothermal vent metagenome</name>
    <dbReference type="NCBI Taxonomy" id="652676"/>
    <lineage>
        <taxon>unclassified sequences</taxon>
        <taxon>metagenomes</taxon>
        <taxon>ecological metagenomes</taxon>
    </lineage>
</organism>
<sequence>MSDQYIWLIWSSAFLIPWVMVYLLYAKQRKIMLWTSLFTMPMGLTEPLFVPEYWNPPSLFDLAASTGFDIESLIFCFGIGGIGSVLYNVTTGKVLRDVAPEDQKLSLHRHHYKALLAPFISFPILYFLPWNPIYPGIAAMFIGALANILCRPDLKQKTWKGGILFLIYYSIFLTGLELTAPDYINRVWNLSNLSGISIFYMPLEELLFAIAFGMYWSGVYEHINWKK</sequence>
<keyword evidence="4" id="KW-0125">Carotenoid biosynthesis</keyword>
<keyword evidence="3 8" id="KW-0812">Transmembrane</keyword>
<evidence type="ECO:0000256" key="4">
    <source>
        <dbReference type="ARBA" id="ARBA00022746"/>
    </source>
</evidence>
<evidence type="ECO:0000256" key="7">
    <source>
        <dbReference type="ARBA" id="ARBA00023235"/>
    </source>
</evidence>
<dbReference type="GO" id="GO:0045436">
    <property type="term" value="F:lycopene beta cyclase activity"/>
    <property type="evidence" value="ECO:0007669"/>
    <property type="project" value="UniProtKB-ARBA"/>
</dbReference>
<feature type="transmembrane region" description="Helical" evidence="8">
    <location>
        <begin position="110"/>
        <end position="127"/>
    </location>
</feature>
<dbReference type="EMBL" id="UOFF01000086">
    <property type="protein sequence ID" value="VAW55243.1"/>
    <property type="molecule type" value="Genomic_DNA"/>
</dbReference>
<evidence type="ECO:0000256" key="6">
    <source>
        <dbReference type="ARBA" id="ARBA00023136"/>
    </source>
</evidence>
<evidence type="ECO:0000256" key="2">
    <source>
        <dbReference type="ARBA" id="ARBA00004829"/>
    </source>
</evidence>
<dbReference type="GO" id="GO:0016872">
    <property type="term" value="F:intramolecular lyase activity"/>
    <property type="evidence" value="ECO:0007669"/>
    <property type="project" value="InterPro"/>
</dbReference>
<dbReference type="Pfam" id="PF18916">
    <property type="entry name" value="Lycopene_cyc"/>
    <property type="match status" value="1"/>
</dbReference>
<dbReference type="GO" id="GO:0016120">
    <property type="term" value="P:carotene biosynthetic process"/>
    <property type="evidence" value="ECO:0007669"/>
    <property type="project" value="UniProtKB-ARBA"/>
</dbReference>
<name>A0A3B0WRZ7_9ZZZZ</name>
<evidence type="ECO:0000256" key="8">
    <source>
        <dbReference type="SAM" id="Phobius"/>
    </source>
</evidence>
<evidence type="ECO:0000259" key="9">
    <source>
        <dbReference type="Pfam" id="PF18916"/>
    </source>
</evidence>
<feature type="transmembrane region" description="Helical" evidence="8">
    <location>
        <begin position="133"/>
        <end position="150"/>
    </location>
</feature>
<keyword evidence="6 8" id="KW-0472">Membrane</keyword>
<feature type="domain" description="Lycopene cyclase" evidence="9">
    <location>
        <begin position="131"/>
        <end position="223"/>
    </location>
</feature>
<feature type="transmembrane region" description="Helical" evidence="8">
    <location>
        <begin position="31"/>
        <end position="50"/>
    </location>
</feature>
<evidence type="ECO:0000313" key="10">
    <source>
        <dbReference type="EMBL" id="VAW55243.1"/>
    </source>
</evidence>
<protein>
    <recommendedName>
        <fullName evidence="9">Lycopene cyclase domain-containing protein</fullName>
    </recommendedName>
</protein>
<keyword evidence="7" id="KW-0413">Isomerase</keyword>
<evidence type="ECO:0000256" key="3">
    <source>
        <dbReference type="ARBA" id="ARBA00022692"/>
    </source>
</evidence>
<proteinExistence type="predicted"/>